<evidence type="ECO:0000259" key="12">
    <source>
        <dbReference type="PROSITE" id="PS51186"/>
    </source>
</evidence>
<dbReference type="PANTHER" id="PTHR42919:SF8">
    <property type="entry name" value="N-ALPHA-ACETYLTRANSFERASE 50"/>
    <property type="match status" value="1"/>
</dbReference>
<dbReference type="Proteomes" id="UP000659654">
    <property type="component" value="Unassembled WGS sequence"/>
</dbReference>
<evidence type="ECO:0000313" key="13">
    <source>
        <dbReference type="EMBL" id="CAD5217020.1"/>
    </source>
</evidence>
<dbReference type="SUPFAM" id="SSF55729">
    <property type="entry name" value="Acyl-CoA N-acyltransferases (Nat)"/>
    <property type="match status" value="1"/>
</dbReference>
<dbReference type="EMBL" id="CAJFCV020000002">
    <property type="protein sequence ID" value="CAG9100381.1"/>
    <property type="molecule type" value="Genomic_DNA"/>
</dbReference>
<evidence type="ECO:0000256" key="3">
    <source>
        <dbReference type="ARBA" id="ARBA00039121"/>
    </source>
</evidence>
<evidence type="ECO:0000256" key="4">
    <source>
        <dbReference type="ARBA" id="ARBA00048251"/>
    </source>
</evidence>
<evidence type="ECO:0000313" key="15">
    <source>
        <dbReference type="Proteomes" id="UP000095284"/>
    </source>
</evidence>
<dbReference type="InterPro" id="IPR000182">
    <property type="entry name" value="GNAT_dom"/>
</dbReference>
<evidence type="ECO:0000313" key="17">
    <source>
        <dbReference type="WBParaSite" id="BXY_1124900.1"/>
    </source>
</evidence>
<evidence type="ECO:0000256" key="6">
    <source>
        <dbReference type="ARBA" id="ARBA00048490"/>
    </source>
</evidence>
<proteinExistence type="predicted"/>
<dbReference type="InterPro" id="IPR016181">
    <property type="entry name" value="Acyl_CoA_acyltransferase"/>
</dbReference>
<dbReference type="GO" id="GO:0120518">
    <property type="term" value="F:protein N-terminal-methionine acetyltransferase activity"/>
    <property type="evidence" value="ECO:0007669"/>
    <property type="project" value="UniProtKB-EC"/>
</dbReference>
<comment type="catalytic activity">
    <reaction evidence="11">
        <text>N-terminal L-methionyl-L-threonyl-[protein] + acetyl-CoA = N-terminal N(alpha)-acetyl-L-methionyl-L-threonyl-[protein] + CoA + H(+)</text>
        <dbReference type="Rhea" id="RHEA:50576"/>
        <dbReference type="Rhea" id="RHEA-COMP:12732"/>
        <dbReference type="Rhea" id="RHEA-COMP:12733"/>
        <dbReference type="ChEBI" id="CHEBI:15378"/>
        <dbReference type="ChEBI" id="CHEBI:57287"/>
        <dbReference type="ChEBI" id="CHEBI:57288"/>
        <dbReference type="ChEBI" id="CHEBI:133404"/>
        <dbReference type="ChEBI" id="CHEBI:133405"/>
        <dbReference type="EC" id="2.3.1.258"/>
    </reaction>
</comment>
<reference evidence="17" key="1">
    <citation type="submission" date="2016-11" db="UniProtKB">
        <authorList>
            <consortium name="WormBaseParasite"/>
        </authorList>
    </citation>
    <scope>IDENTIFICATION</scope>
</reference>
<reference evidence="14" key="2">
    <citation type="submission" date="2020-08" db="EMBL/GenBank/DDBJ databases">
        <authorList>
            <person name="Kikuchi T."/>
        </authorList>
    </citation>
    <scope>NUCLEOTIDE SEQUENCE</scope>
    <source>
        <strain evidence="13">Ka4C1</strain>
    </source>
</reference>
<comment type="catalytic activity">
    <reaction evidence="5">
        <text>N-terminal L-methionyl-L-tyrosyl-[protein] + acetyl-CoA = N-terminal N(alpha)-acetyl-L-methionyl-L-tyrosyl-[protein] + CoA + H(+)</text>
        <dbReference type="Rhea" id="RHEA:50532"/>
        <dbReference type="Rhea" id="RHEA-COMP:12717"/>
        <dbReference type="Rhea" id="RHEA-COMP:12718"/>
        <dbReference type="ChEBI" id="CHEBI:15378"/>
        <dbReference type="ChEBI" id="CHEBI:57287"/>
        <dbReference type="ChEBI" id="CHEBI:57288"/>
        <dbReference type="ChEBI" id="CHEBI:133384"/>
        <dbReference type="ChEBI" id="CHEBI:133385"/>
        <dbReference type="EC" id="2.3.1.258"/>
    </reaction>
</comment>
<dbReference type="WBParaSite" id="BXY_1124900.1">
    <property type="protein sequence ID" value="BXY_1124900.1"/>
    <property type="gene ID" value="BXY_1124900"/>
</dbReference>
<comment type="catalytic activity">
    <reaction evidence="9">
        <text>N-terminal L-methionyl-L-alanyl-[protein] + acetyl-CoA = N-terminal N(alpha)-acetyl-L-methionyl-L-alanyl-[protein] + CoA + H(+)</text>
        <dbReference type="Rhea" id="RHEA:50564"/>
        <dbReference type="Rhea" id="RHEA-COMP:12726"/>
        <dbReference type="Rhea" id="RHEA-COMP:12727"/>
        <dbReference type="ChEBI" id="CHEBI:15378"/>
        <dbReference type="ChEBI" id="CHEBI:57287"/>
        <dbReference type="ChEBI" id="CHEBI:57288"/>
        <dbReference type="ChEBI" id="CHEBI:133398"/>
        <dbReference type="ChEBI" id="CHEBI:133399"/>
        <dbReference type="EC" id="2.3.1.258"/>
    </reaction>
</comment>
<dbReference type="InterPro" id="IPR051556">
    <property type="entry name" value="N-term/lysine_N-AcTrnsfr"/>
</dbReference>
<evidence type="ECO:0000313" key="14">
    <source>
        <dbReference type="EMBL" id="CAG9100381.1"/>
    </source>
</evidence>
<protein>
    <recommendedName>
        <fullName evidence="3">N-terminal methionine N(alpha)-acetyltransferase NatE</fullName>
        <ecNumber evidence="3">2.3.1.258</ecNumber>
    </recommendedName>
</protein>
<dbReference type="EC" id="2.3.1.258" evidence="3"/>
<keyword evidence="16" id="KW-1185">Reference proteome</keyword>
<comment type="catalytic activity">
    <reaction evidence="7">
        <text>N-terminal L-methionyl-L-lysyl-[protein] + acetyl-CoA = N-terminal N(alpha)-acetyl-L-methionyl-L-lysyl-[protein] + CoA + H(+)</text>
        <dbReference type="Rhea" id="RHEA:50580"/>
        <dbReference type="Rhea" id="RHEA-COMP:12734"/>
        <dbReference type="Rhea" id="RHEA-COMP:12735"/>
        <dbReference type="ChEBI" id="CHEBI:15378"/>
        <dbReference type="ChEBI" id="CHEBI:57287"/>
        <dbReference type="ChEBI" id="CHEBI:57288"/>
        <dbReference type="ChEBI" id="CHEBI:133406"/>
        <dbReference type="ChEBI" id="CHEBI:133407"/>
        <dbReference type="EC" id="2.3.1.258"/>
    </reaction>
</comment>
<dbReference type="Pfam" id="PF00583">
    <property type="entry name" value="Acetyltransf_1"/>
    <property type="match status" value="1"/>
</dbReference>
<evidence type="ECO:0000313" key="16">
    <source>
        <dbReference type="Proteomes" id="UP000659654"/>
    </source>
</evidence>
<keyword evidence="2" id="KW-0012">Acyltransferase</keyword>
<evidence type="ECO:0000256" key="7">
    <source>
        <dbReference type="ARBA" id="ARBA00048618"/>
    </source>
</evidence>
<dbReference type="OrthoDB" id="47374at2759"/>
<dbReference type="PROSITE" id="PS51186">
    <property type="entry name" value="GNAT"/>
    <property type="match status" value="1"/>
</dbReference>
<dbReference type="SMR" id="A0A1I7SDZ1"/>
<comment type="catalytic activity">
    <reaction evidence="10">
        <text>N-terminal L-methionyl-L-leucyl-[protein] + acetyl-CoA = N-terminal N(alpha)-acetyl-L-methionyl-L-leucyl-[protein] + CoA + H(+)</text>
        <dbReference type="Rhea" id="RHEA:50520"/>
        <dbReference type="Rhea" id="RHEA-COMP:12711"/>
        <dbReference type="Rhea" id="RHEA-COMP:12712"/>
        <dbReference type="ChEBI" id="CHEBI:15378"/>
        <dbReference type="ChEBI" id="CHEBI:57287"/>
        <dbReference type="ChEBI" id="CHEBI:57288"/>
        <dbReference type="ChEBI" id="CHEBI:133377"/>
        <dbReference type="ChEBI" id="CHEBI:133378"/>
        <dbReference type="EC" id="2.3.1.258"/>
    </reaction>
</comment>
<evidence type="ECO:0000256" key="10">
    <source>
        <dbReference type="ARBA" id="ARBA00049103"/>
    </source>
</evidence>
<dbReference type="EMBL" id="CAJFDI010000002">
    <property type="protein sequence ID" value="CAD5217020.1"/>
    <property type="molecule type" value="Genomic_DNA"/>
</dbReference>
<dbReference type="eggNOG" id="KOG3138">
    <property type="taxonomic scope" value="Eukaryota"/>
</dbReference>
<organism evidence="15 17">
    <name type="scientific">Bursaphelenchus xylophilus</name>
    <name type="common">Pinewood nematode worm</name>
    <name type="synonym">Aphelenchoides xylophilus</name>
    <dbReference type="NCBI Taxonomy" id="6326"/>
    <lineage>
        <taxon>Eukaryota</taxon>
        <taxon>Metazoa</taxon>
        <taxon>Ecdysozoa</taxon>
        <taxon>Nematoda</taxon>
        <taxon>Chromadorea</taxon>
        <taxon>Rhabditida</taxon>
        <taxon>Tylenchina</taxon>
        <taxon>Tylenchomorpha</taxon>
        <taxon>Aphelenchoidea</taxon>
        <taxon>Aphelenchoididae</taxon>
        <taxon>Bursaphelenchus</taxon>
    </lineage>
</organism>
<sequence length="158" mass="18176">MAESVEVRPVTDDNREQFYDLYNLLCPQGVPKIISKAIPATFYVRLAFVKSRPVGLICIDTDCRFEDNSIPEASPYLLFLGVKPMFRMQGIGSRLLNTSVNDLSADGHSAIYLHVQKDNEPAISIYRQHKFKHIATIPHYYRRMECEDAWIMMCNLKC</sequence>
<dbReference type="Proteomes" id="UP000582659">
    <property type="component" value="Unassembled WGS sequence"/>
</dbReference>
<evidence type="ECO:0000256" key="9">
    <source>
        <dbReference type="ARBA" id="ARBA00049002"/>
    </source>
</evidence>
<comment type="catalytic activity">
    <reaction evidence="8">
        <text>N-terminal L-methionyl-L-valyl-[protein] + acetyl-CoA = N-terminal N(alpha)-acetyl-L-methionyl-L-valyl-[protein] + CoA + H(+)</text>
        <dbReference type="Rhea" id="RHEA:50572"/>
        <dbReference type="Rhea" id="RHEA-COMP:12730"/>
        <dbReference type="Rhea" id="RHEA-COMP:12731"/>
        <dbReference type="ChEBI" id="CHEBI:15378"/>
        <dbReference type="ChEBI" id="CHEBI:57287"/>
        <dbReference type="ChEBI" id="CHEBI:57288"/>
        <dbReference type="ChEBI" id="CHEBI:133402"/>
        <dbReference type="ChEBI" id="CHEBI:133403"/>
        <dbReference type="EC" id="2.3.1.258"/>
    </reaction>
</comment>
<keyword evidence="1" id="KW-0808">Transferase</keyword>
<evidence type="ECO:0000256" key="1">
    <source>
        <dbReference type="ARBA" id="ARBA00022679"/>
    </source>
</evidence>
<dbReference type="Gene3D" id="3.40.630.30">
    <property type="match status" value="1"/>
</dbReference>
<comment type="catalytic activity">
    <reaction evidence="6">
        <text>N-terminal L-methionyl-L-phenylalanyl-[protein] + acetyl-CoA = N-terminal N(alpha)-acetyl-L-methionyl-L-phenylalanyl-[protein] + CoA + H(+)</text>
        <dbReference type="Rhea" id="RHEA:50528"/>
        <dbReference type="Rhea" id="RHEA-COMP:12715"/>
        <dbReference type="Rhea" id="RHEA-COMP:12716"/>
        <dbReference type="ChEBI" id="CHEBI:15378"/>
        <dbReference type="ChEBI" id="CHEBI:57287"/>
        <dbReference type="ChEBI" id="CHEBI:57288"/>
        <dbReference type="ChEBI" id="CHEBI:133382"/>
        <dbReference type="ChEBI" id="CHEBI:133383"/>
        <dbReference type="EC" id="2.3.1.258"/>
    </reaction>
</comment>
<evidence type="ECO:0000256" key="11">
    <source>
        <dbReference type="ARBA" id="ARBA00049454"/>
    </source>
</evidence>
<evidence type="ECO:0000256" key="5">
    <source>
        <dbReference type="ARBA" id="ARBA00048335"/>
    </source>
</evidence>
<name>A0A1I7SDZ1_BURXY</name>
<dbReference type="CDD" id="cd04301">
    <property type="entry name" value="NAT_SF"/>
    <property type="match status" value="1"/>
</dbReference>
<dbReference type="AlphaFoldDB" id="A0A1I7SDZ1"/>
<comment type="catalytic activity">
    <reaction evidence="4">
        <text>N-terminal L-methionyl-L-seryl-[protein] + acetyl-CoA = N-terminal N(alpha)-acetyl-L-methionyl-L-seryl-[protein] + CoA + H(+)</text>
        <dbReference type="Rhea" id="RHEA:50568"/>
        <dbReference type="Rhea" id="RHEA-COMP:12728"/>
        <dbReference type="Rhea" id="RHEA-COMP:12729"/>
        <dbReference type="ChEBI" id="CHEBI:15378"/>
        <dbReference type="ChEBI" id="CHEBI:57287"/>
        <dbReference type="ChEBI" id="CHEBI:57288"/>
        <dbReference type="ChEBI" id="CHEBI:133400"/>
        <dbReference type="ChEBI" id="CHEBI:133401"/>
        <dbReference type="EC" id="2.3.1.258"/>
    </reaction>
</comment>
<accession>A0A1I7SDZ1</accession>
<evidence type="ECO:0000256" key="8">
    <source>
        <dbReference type="ARBA" id="ARBA00048799"/>
    </source>
</evidence>
<feature type="domain" description="N-acetyltransferase" evidence="12">
    <location>
        <begin position="5"/>
        <end position="157"/>
    </location>
</feature>
<dbReference type="Proteomes" id="UP000095284">
    <property type="component" value="Unplaced"/>
</dbReference>
<gene>
    <name evidence="13" type="ORF">BXYJ_LOCUS4826</name>
</gene>
<evidence type="ECO:0000256" key="2">
    <source>
        <dbReference type="ARBA" id="ARBA00023315"/>
    </source>
</evidence>
<dbReference type="PANTHER" id="PTHR42919">
    <property type="entry name" value="N-ALPHA-ACETYLTRANSFERASE"/>
    <property type="match status" value="1"/>
</dbReference>